<dbReference type="HOGENOM" id="CLU_2427699_0_0_1"/>
<evidence type="ECO:0000313" key="1">
    <source>
        <dbReference type="EMBL" id="KIK77620.1"/>
    </source>
</evidence>
<accession>A0A0D0DHR9</accession>
<dbReference type="EMBL" id="KN826905">
    <property type="protein sequence ID" value="KIK77620.1"/>
    <property type="molecule type" value="Genomic_DNA"/>
</dbReference>
<reference evidence="2" key="2">
    <citation type="submission" date="2015-01" db="EMBL/GenBank/DDBJ databases">
        <title>Evolutionary Origins and Diversification of the Mycorrhizal Mutualists.</title>
        <authorList>
            <consortium name="DOE Joint Genome Institute"/>
            <consortium name="Mycorrhizal Genomics Consortium"/>
            <person name="Kohler A."/>
            <person name="Kuo A."/>
            <person name="Nagy L.G."/>
            <person name="Floudas D."/>
            <person name="Copeland A."/>
            <person name="Barry K.W."/>
            <person name="Cichocki N."/>
            <person name="Veneault-Fourrey C."/>
            <person name="LaButti K."/>
            <person name="Lindquist E.A."/>
            <person name="Lipzen A."/>
            <person name="Lundell T."/>
            <person name="Morin E."/>
            <person name="Murat C."/>
            <person name="Riley R."/>
            <person name="Ohm R."/>
            <person name="Sun H."/>
            <person name="Tunlid A."/>
            <person name="Henrissat B."/>
            <person name="Grigoriev I.V."/>
            <person name="Hibbett D.S."/>
            <person name="Martin F."/>
        </authorList>
    </citation>
    <scope>NUCLEOTIDE SEQUENCE [LARGE SCALE GENOMIC DNA]</scope>
    <source>
        <strain evidence="2">Ve08.2h10</strain>
    </source>
</reference>
<evidence type="ECO:0000313" key="2">
    <source>
        <dbReference type="Proteomes" id="UP000054538"/>
    </source>
</evidence>
<protein>
    <submittedName>
        <fullName evidence="1">Uncharacterized protein</fullName>
    </submittedName>
</protein>
<name>A0A0D0DHR9_9AGAM</name>
<dbReference type="Proteomes" id="UP000054538">
    <property type="component" value="Unassembled WGS sequence"/>
</dbReference>
<keyword evidence="2" id="KW-1185">Reference proteome</keyword>
<proteinExistence type="predicted"/>
<dbReference type="InParanoid" id="A0A0D0DHR9"/>
<gene>
    <name evidence="1" type="ORF">PAXRUDRAFT_368995</name>
</gene>
<organism evidence="1 2">
    <name type="scientific">Paxillus rubicundulus Ve08.2h10</name>
    <dbReference type="NCBI Taxonomy" id="930991"/>
    <lineage>
        <taxon>Eukaryota</taxon>
        <taxon>Fungi</taxon>
        <taxon>Dikarya</taxon>
        <taxon>Basidiomycota</taxon>
        <taxon>Agaricomycotina</taxon>
        <taxon>Agaricomycetes</taxon>
        <taxon>Agaricomycetidae</taxon>
        <taxon>Boletales</taxon>
        <taxon>Paxilineae</taxon>
        <taxon>Paxillaceae</taxon>
        <taxon>Paxillus</taxon>
    </lineage>
</organism>
<reference evidence="1 2" key="1">
    <citation type="submission" date="2014-04" db="EMBL/GenBank/DDBJ databases">
        <authorList>
            <consortium name="DOE Joint Genome Institute"/>
            <person name="Kuo A."/>
            <person name="Kohler A."/>
            <person name="Jargeat P."/>
            <person name="Nagy L.G."/>
            <person name="Floudas D."/>
            <person name="Copeland A."/>
            <person name="Barry K.W."/>
            <person name="Cichocki N."/>
            <person name="Veneault-Fourrey C."/>
            <person name="LaButti K."/>
            <person name="Lindquist E.A."/>
            <person name="Lipzen A."/>
            <person name="Lundell T."/>
            <person name="Morin E."/>
            <person name="Murat C."/>
            <person name="Sun H."/>
            <person name="Tunlid A."/>
            <person name="Henrissat B."/>
            <person name="Grigoriev I.V."/>
            <person name="Hibbett D.S."/>
            <person name="Martin F."/>
            <person name="Nordberg H.P."/>
            <person name="Cantor M.N."/>
            <person name="Hua S.X."/>
        </authorList>
    </citation>
    <scope>NUCLEOTIDE SEQUENCE [LARGE SCALE GENOMIC DNA]</scope>
    <source>
        <strain evidence="1 2">Ve08.2h10</strain>
    </source>
</reference>
<sequence>MAGNQRGRLRRVAVKTTAQKVIRPLKKANTSSVPSALAAADPCNRHRPVHLISPVNDDDVVHSDSATIADLYTEAEPSIFVNLTTDQHAIY</sequence>
<dbReference type="AlphaFoldDB" id="A0A0D0DHR9"/>